<protein>
    <submittedName>
        <fullName evidence="1">Uncharacterized protein</fullName>
    </submittedName>
</protein>
<dbReference type="InParanoid" id="F4WMQ2"/>
<name>F4WMQ2_ACREC</name>
<sequence>MSDESSMTDVQDRAFLLPAVPRINYIAVVPEHDRDKDRGSEMDLRTALKWTQFKATGVSRRTTATRLDGTSWEDSIVNGGSQRRTTRRRYFCMAPSEGTKGAVGGEPPLPPWRRVCLHAARNRLEGKRKDYE</sequence>
<dbReference type="Proteomes" id="UP000007755">
    <property type="component" value="Unassembled WGS sequence"/>
</dbReference>
<proteinExistence type="predicted"/>
<organism evidence="2">
    <name type="scientific">Acromyrmex echinatior</name>
    <name type="common">Panamanian leafcutter ant</name>
    <name type="synonym">Acromyrmex octospinosus echinatior</name>
    <dbReference type="NCBI Taxonomy" id="103372"/>
    <lineage>
        <taxon>Eukaryota</taxon>
        <taxon>Metazoa</taxon>
        <taxon>Ecdysozoa</taxon>
        <taxon>Arthropoda</taxon>
        <taxon>Hexapoda</taxon>
        <taxon>Insecta</taxon>
        <taxon>Pterygota</taxon>
        <taxon>Neoptera</taxon>
        <taxon>Endopterygota</taxon>
        <taxon>Hymenoptera</taxon>
        <taxon>Apocrita</taxon>
        <taxon>Aculeata</taxon>
        <taxon>Formicoidea</taxon>
        <taxon>Formicidae</taxon>
        <taxon>Myrmicinae</taxon>
        <taxon>Acromyrmex</taxon>
    </lineage>
</organism>
<accession>F4WMQ2</accession>
<dbReference type="EMBL" id="GL888218">
    <property type="protein sequence ID" value="EGI64529.1"/>
    <property type="molecule type" value="Genomic_DNA"/>
</dbReference>
<reference evidence="1" key="1">
    <citation type="submission" date="2011-02" db="EMBL/GenBank/DDBJ databases">
        <title>The genome of the leaf-cutting ant Acromyrmex echinatior suggests key adaptations to social evolution and fungus farming.</title>
        <authorList>
            <person name="Nygaard S."/>
            <person name="Zhang G."/>
        </authorList>
    </citation>
    <scope>NUCLEOTIDE SEQUENCE</scope>
</reference>
<evidence type="ECO:0000313" key="2">
    <source>
        <dbReference type="Proteomes" id="UP000007755"/>
    </source>
</evidence>
<dbReference type="AlphaFoldDB" id="F4WMQ2"/>
<evidence type="ECO:0000313" key="1">
    <source>
        <dbReference type="EMBL" id="EGI64529.1"/>
    </source>
</evidence>
<keyword evidence="2" id="KW-1185">Reference proteome</keyword>
<gene>
    <name evidence="1" type="ORF">G5I_07036</name>
</gene>